<dbReference type="InterPro" id="IPR009081">
    <property type="entry name" value="PP-bd_ACP"/>
</dbReference>
<dbReference type="Proteomes" id="UP001206128">
    <property type="component" value="Unassembled WGS sequence"/>
</dbReference>
<dbReference type="PANTHER" id="PTHR45527:SF1">
    <property type="entry name" value="FATTY ACID SYNTHASE"/>
    <property type="match status" value="1"/>
</dbReference>
<evidence type="ECO:0000256" key="4">
    <source>
        <dbReference type="ARBA" id="ARBA00022553"/>
    </source>
</evidence>
<dbReference type="InterPro" id="IPR025110">
    <property type="entry name" value="AMP-bd_C"/>
</dbReference>
<dbReference type="FunFam" id="1.10.1200.10:FF:000005">
    <property type="entry name" value="Nonribosomal peptide synthetase 1"/>
    <property type="match status" value="1"/>
</dbReference>
<dbReference type="InterPro" id="IPR023213">
    <property type="entry name" value="CAT-like_dom_sf"/>
</dbReference>
<dbReference type="GO" id="GO:0009239">
    <property type="term" value="P:enterobactin biosynthetic process"/>
    <property type="evidence" value="ECO:0007669"/>
    <property type="project" value="TreeGrafter"/>
</dbReference>
<evidence type="ECO:0000256" key="2">
    <source>
        <dbReference type="ARBA" id="ARBA00006432"/>
    </source>
</evidence>
<dbReference type="Pfam" id="PF00501">
    <property type="entry name" value="AMP-binding"/>
    <property type="match status" value="1"/>
</dbReference>
<keyword evidence="7" id="KW-1185">Reference proteome</keyword>
<protein>
    <submittedName>
        <fullName evidence="6">Nonribosomal peptide synthetase DhbF</fullName>
    </submittedName>
</protein>
<evidence type="ECO:0000259" key="5">
    <source>
        <dbReference type="PROSITE" id="PS50075"/>
    </source>
</evidence>
<dbReference type="GO" id="GO:0005829">
    <property type="term" value="C:cytosol"/>
    <property type="evidence" value="ECO:0007669"/>
    <property type="project" value="TreeGrafter"/>
</dbReference>
<dbReference type="InterPro" id="IPR000873">
    <property type="entry name" value="AMP-dep_synth/lig_dom"/>
</dbReference>
<dbReference type="PROSITE" id="PS50075">
    <property type="entry name" value="CARRIER"/>
    <property type="match status" value="1"/>
</dbReference>
<dbReference type="Pfam" id="PF00975">
    <property type="entry name" value="Thioesterase"/>
    <property type="match status" value="1"/>
</dbReference>
<organism evidence="6 7">
    <name type="scientific">Goodfellowiella coeruleoviolacea</name>
    <dbReference type="NCBI Taxonomy" id="334858"/>
    <lineage>
        <taxon>Bacteria</taxon>
        <taxon>Bacillati</taxon>
        <taxon>Actinomycetota</taxon>
        <taxon>Actinomycetes</taxon>
        <taxon>Pseudonocardiales</taxon>
        <taxon>Pseudonocardiaceae</taxon>
        <taxon>Goodfellowiella</taxon>
    </lineage>
</organism>
<dbReference type="EMBL" id="JAMTCK010000008">
    <property type="protein sequence ID" value="MCP2166886.1"/>
    <property type="molecule type" value="Genomic_DNA"/>
</dbReference>
<evidence type="ECO:0000313" key="6">
    <source>
        <dbReference type="EMBL" id="MCP2166886.1"/>
    </source>
</evidence>
<name>A0AAE3GEN5_9PSEU</name>
<dbReference type="Gene3D" id="3.30.559.10">
    <property type="entry name" value="Chloramphenicol acetyltransferase-like domain"/>
    <property type="match status" value="1"/>
</dbReference>
<dbReference type="GO" id="GO:0043041">
    <property type="term" value="P:amino acid activation for nonribosomal peptide biosynthetic process"/>
    <property type="evidence" value="ECO:0007669"/>
    <property type="project" value="TreeGrafter"/>
</dbReference>
<dbReference type="InterPro" id="IPR036736">
    <property type="entry name" value="ACP-like_sf"/>
</dbReference>
<dbReference type="InterPro" id="IPR045851">
    <property type="entry name" value="AMP-bd_C_sf"/>
</dbReference>
<dbReference type="CDD" id="cd19531">
    <property type="entry name" value="LCL_NRPS-like"/>
    <property type="match status" value="1"/>
</dbReference>
<dbReference type="Gene3D" id="3.40.50.12780">
    <property type="entry name" value="N-terminal domain of ligase-like"/>
    <property type="match status" value="1"/>
</dbReference>
<dbReference type="GO" id="GO:0047527">
    <property type="term" value="F:2,3-dihydroxybenzoate-serine ligase activity"/>
    <property type="evidence" value="ECO:0007669"/>
    <property type="project" value="TreeGrafter"/>
</dbReference>
<dbReference type="FunFam" id="3.30.300.30:FF:000010">
    <property type="entry name" value="Enterobactin synthetase component F"/>
    <property type="match status" value="1"/>
</dbReference>
<dbReference type="Gene3D" id="3.40.50.1820">
    <property type="entry name" value="alpha/beta hydrolase"/>
    <property type="match status" value="1"/>
</dbReference>
<dbReference type="FunFam" id="2.30.38.10:FF:000001">
    <property type="entry name" value="Non-ribosomal peptide synthetase PvdI"/>
    <property type="match status" value="1"/>
</dbReference>
<evidence type="ECO:0000256" key="1">
    <source>
        <dbReference type="ARBA" id="ARBA00001957"/>
    </source>
</evidence>
<dbReference type="Pfam" id="PF13193">
    <property type="entry name" value="AMP-binding_C"/>
    <property type="match status" value="1"/>
</dbReference>
<dbReference type="Gene3D" id="3.30.559.30">
    <property type="entry name" value="Nonribosomal peptide synthetase, condensation domain"/>
    <property type="match status" value="1"/>
</dbReference>
<dbReference type="Pfam" id="PF00550">
    <property type="entry name" value="PP-binding"/>
    <property type="match status" value="1"/>
</dbReference>
<dbReference type="InterPro" id="IPR029058">
    <property type="entry name" value="AB_hydrolase_fold"/>
</dbReference>
<evidence type="ECO:0000256" key="3">
    <source>
        <dbReference type="ARBA" id="ARBA00022450"/>
    </source>
</evidence>
<dbReference type="SMART" id="SM00824">
    <property type="entry name" value="PKS_TE"/>
    <property type="match status" value="1"/>
</dbReference>
<feature type="domain" description="Carrier" evidence="5">
    <location>
        <begin position="974"/>
        <end position="1048"/>
    </location>
</feature>
<dbReference type="Gene3D" id="1.10.1200.10">
    <property type="entry name" value="ACP-like"/>
    <property type="match status" value="1"/>
</dbReference>
<gene>
    <name evidence="6" type="ORF">LX83_003758</name>
</gene>
<dbReference type="SUPFAM" id="SSF47336">
    <property type="entry name" value="ACP-like"/>
    <property type="match status" value="1"/>
</dbReference>
<dbReference type="InterPro" id="IPR042099">
    <property type="entry name" value="ANL_N_sf"/>
</dbReference>
<dbReference type="GO" id="GO:0009366">
    <property type="term" value="C:enterobactin synthetase complex"/>
    <property type="evidence" value="ECO:0007669"/>
    <property type="project" value="TreeGrafter"/>
</dbReference>
<reference evidence="6" key="1">
    <citation type="submission" date="2022-06" db="EMBL/GenBank/DDBJ databases">
        <title>Genomic Encyclopedia of Archaeal and Bacterial Type Strains, Phase II (KMG-II): from individual species to whole genera.</title>
        <authorList>
            <person name="Goeker M."/>
        </authorList>
    </citation>
    <scope>NUCLEOTIDE SEQUENCE</scope>
    <source>
        <strain evidence="6">DSM 43935</strain>
    </source>
</reference>
<dbReference type="InterPro" id="IPR020845">
    <property type="entry name" value="AMP-binding_CS"/>
</dbReference>
<comment type="cofactor">
    <cofactor evidence="1">
        <name>pantetheine 4'-phosphate</name>
        <dbReference type="ChEBI" id="CHEBI:47942"/>
    </cofactor>
</comment>
<dbReference type="PROSITE" id="PS00455">
    <property type="entry name" value="AMP_BINDING"/>
    <property type="match status" value="1"/>
</dbReference>
<dbReference type="NCBIfam" id="TIGR01733">
    <property type="entry name" value="AA-adenyl-dom"/>
    <property type="match status" value="1"/>
</dbReference>
<dbReference type="SUPFAM" id="SSF52777">
    <property type="entry name" value="CoA-dependent acyltransferases"/>
    <property type="match status" value="2"/>
</dbReference>
<keyword evidence="3" id="KW-0596">Phosphopantetheine</keyword>
<evidence type="ECO:0000313" key="7">
    <source>
        <dbReference type="Proteomes" id="UP001206128"/>
    </source>
</evidence>
<keyword evidence="4" id="KW-0597">Phosphoprotein</keyword>
<dbReference type="Pfam" id="PF00668">
    <property type="entry name" value="Condensation"/>
    <property type="match status" value="1"/>
</dbReference>
<dbReference type="InterPro" id="IPR020802">
    <property type="entry name" value="TesA-like"/>
</dbReference>
<proteinExistence type="inferred from homology"/>
<dbReference type="SUPFAM" id="SSF56801">
    <property type="entry name" value="Acetyl-CoA synthetase-like"/>
    <property type="match status" value="1"/>
</dbReference>
<dbReference type="InterPro" id="IPR006162">
    <property type="entry name" value="Ppantetheine_attach_site"/>
</dbReference>
<comment type="caution">
    <text evidence="6">The sequence shown here is derived from an EMBL/GenBank/DDBJ whole genome shotgun (WGS) entry which is preliminary data.</text>
</comment>
<dbReference type="PROSITE" id="PS00012">
    <property type="entry name" value="PHOSPHOPANTETHEINE"/>
    <property type="match status" value="1"/>
</dbReference>
<dbReference type="SUPFAM" id="SSF53474">
    <property type="entry name" value="alpha/beta-Hydrolases"/>
    <property type="match status" value="1"/>
</dbReference>
<dbReference type="GO" id="GO:0031177">
    <property type="term" value="F:phosphopantetheine binding"/>
    <property type="evidence" value="ECO:0007669"/>
    <property type="project" value="TreeGrafter"/>
</dbReference>
<dbReference type="InterPro" id="IPR001031">
    <property type="entry name" value="Thioesterase"/>
</dbReference>
<dbReference type="InterPro" id="IPR001242">
    <property type="entry name" value="Condensation_dom"/>
</dbReference>
<dbReference type="CDD" id="cd05930">
    <property type="entry name" value="A_NRPS"/>
    <property type="match status" value="1"/>
</dbReference>
<dbReference type="GO" id="GO:0008610">
    <property type="term" value="P:lipid biosynthetic process"/>
    <property type="evidence" value="ECO:0007669"/>
    <property type="project" value="UniProtKB-ARBA"/>
</dbReference>
<dbReference type="InterPro" id="IPR010071">
    <property type="entry name" value="AA_adenyl_dom"/>
</dbReference>
<comment type="similarity">
    <text evidence="2">Belongs to the ATP-dependent AMP-binding enzyme family.</text>
</comment>
<sequence>MVATQQDLKRRLAALSPEQRAKLLAEVRDARRGRVADDRVRRVPRTGPLPLSFAQERLWFLDRAAPGLPVYNTPLTLRLRGALDVTALQRALTTVVGRHEILRTRYLSTPDGPRQLAGPAPDLVPLPVTDLTGVTGDRLTALVDFAVAEGTRPIDLASDPMLRAGLARAAEDDHLLVLCTHHISVDSESVPVLLGELTQAYLAHEAGREPELPELPVQYADYAAWQRSRSTVDGLRYWTERLADLPTLAMPTDRPRPAEPTFAGRDLHHLLPAALHRDLLDLAARAGTRMLPVLTAGLAAVLSVYSGQRDIALGSVFGGRTRPELEGLIGFFTNSVVLRVSTEGDPTFWELLARAHETVLGAHNHQDVPFDEVVRALRPDRDPGRNPLFQVALFQSGAGDAEQARFGSLSMSPVATPGRTARFDAGLGFGERANAGGIELDLEYSTELFDQDRMVRLLDHLERLLTAAVANPGARLSELDLLSPAEHRLLAERNATAVERPEVLLPQRFEAQVDRTPDAVAVLDDAGALTYAELNRRANQLARWLRARGVGAGSVVAVVLPRSVDLMVALLGVLKAGAAYLPVESSYPAERISLLVNDSRARVVLTELPVSDGPDDNLGLVPHPREAAYLIYTSGSTGRPKAVVIEHASLTAYLGAAAELYPAASGETLVHSSVAFDMPVTNLFTPLITGGRVRFGDLGEHTARPDLLKITPSHLRLLETLPHPASDARDLVIGGEALDGAVLQRWRDRHPGARVVNEYGPTEATVGCVVFELAPGAPAVTGPVAIGRPIGNTRVHVLDEHLRPVPDGVWGELYVAGAGLARGYFDRPGLTAERFLPDPFGPPGSRMYRTGDQVRWTGENLAYGGRVDEQVKVRGFRIEPGEVEAALRALPGVAAAAVVARRAAGETRLVGYVAGPTPIDEAAAKAALRERLPEHLVPARVLWLARLPLNPNGKVDRAALPAPDSTGPERVHVEPATPAERALADVWAEVLDLDRVSTGDNFFDLGGSSLSVIRAVEIAARSGIAVTTQQFFRQPTLAELARVAVLGEVPAAADATAPVVTLKESGTGAPLFLVHPVGGTALPYLPLSGHLPEHVPAYGLQAPGLAGGPVLDEMSALVDRHLATMREIAPTGPYHLAGWSSAGWLVFALATELAARGERVGVVALLDSRPPGGLPAGLDEADALAEFVAGYGLSTGLPPVTLDPAELRALAEEERYAHAVTALTTSGQVRPRERRGVLARARVAVAATMAGVRWRPGTYEGRLDLLVAESSVTEESVTSGWQRHVRGPLIVHRVPGDHYAMVRAPHAATLGATLGGLLADHRARADRR</sequence>
<accession>A0AAE3GEN5</accession>
<dbReference type="PANTHER" id="PTHR45527">
    <property type="entry name" value="NONRIBOSOMAL PEPTIDE SYNTHETASE"/>
    <property type="match status" value="1"/>
</dbReference>
<dbReference type="Gene3D" id="3.30.300.30">
    <property type="match status" value="1"/>
</dbReference>